<feature type="domain" description="CRISPR-associated nuclease/helicase Cas3" evidence="7">
    <location>
        <begin position="13"/>
        <end position="60"/>
    </location>
</feature>
<dbReference type="GO" id="GO:0005524">
    <property type="term" value="F:ATP binding"/>
    <property type="evidence" value="ECO:0007669"/>
    <property type="project" value="UniProtKB-KW"/>
</dbReference>
<keyword evidence="9" id="KW-1185">Reference proteome</keyword>
<keyword evidence="5" id="KW-0051">Antiviral defense</keyword>
<dbReference type="AlphaFoldDB" id="A0A1C3NZB4"/>
<reference evidence="9" key="1">
    <citation type="submission" date="2016-02" db="EMBL/GenBank/DDBJ databases">
        <authorList>
            <person name="Wibberg D."/>
        </authorList>
    </citation>
    <scope>NUCLEOTIDE SEQUENCE [LARGE SCALE GENOMIC DNA]</scope>
</reference>
<keyword evidence="3" id="KW-0347">Helicase</keyword>
<organism evidence="8 9">
    <name type="scientific">Candidatus Protofrankia californiensis</name>
    <dbReference type="NCBI Taxonomy" id="1839754"/>
    <lineage>
        <taxon>Bacteria</taxon>
        <taxon>Bacillati</taxon>
        <taxon>Actinomycetota</taxon>
        <taxon>Actinomycetes</taxon>
        <taxon>Frankiales</taxon>
        <taxon>Frankiaceae</taxon>
        <taxon>Protofrankia</taxon>
    </lineage>
</organism>
<gene>
    <name evidence="8" type="ORF">FDG2_3297</name>
</gene>
<evidence type="ECO:0000256" key="1">
    <source>
        <dbReference type="ARBA" id="ARBA00022741"/>
    </source>
</evidence>
<dbReference type="GO" id="GO:0004386">
    <property type="term" value="F:helicase activity"/>
    <property type="evidence" value="ECO:0007669"/>
    <property type="project" value="UniProtKB-KW"/>
</dbReference>
<evidence type="ECO:0000256" key="4">
    <source>
        <dbReference type="ARBA" id="ARBA00022840"/>
    </source>
</evidence>
<evidence type="ECO:0000256" key="2">
    <source>
        <dbReference type="ARBA" id="ARBA00022801"/>
    </source>
</evidence>
<keyword evidence="4" id="KW-0067">ATP-binding</keyword>
<keyword evidence="1" id="KW-0547">Nucleotide-binding</keyword>
<dbReference type="Proteomes" id="UP000199013">
    <property type="component" value="Unassembled WGS sequence"/>
</dbReference>
<sequence length="313" mass="33753">MDLLGRPGRPAGAARPRRLIVVATQVAEQSFDVDVDLLVTDLAPIDLLLQRVGRLHRHDRPASQRPPRLRRPRVIVSGLLLRTGAAPTWPGGSRAVYGDHLLLRSAALVADAATGSGWSVPADVPGLVAAGYGEEPLGAPEWAESAAGAQREWVERERRREVNAAGFLLSGEDDLGRRTLDGLHERSTAPLDDEEKVAAVVRDGEESVEVVLVRRGPAGYLTLGGRTLGPNGDAAVSDDSVLEEVVGATIRLPAIKEITVAARADLAALPGWRHDPWLRRARALILDDELSVVLGTYRLIYNDEIGLRHERGT</sequence>
<dbReference type="GO" id="GO:0016787">
    <property type="term" value="F:hydrolase activity"/>
    <property type="evidence" value="ECO:0007669"/>
    <property type="project" value="UniProtKB-KW"/>
</dbReference>
<dbReference type="Pfam" id="PF22590">
    <property type="entry name" value="Cas3-like_C_2"/>
    <property type="match status" value="1"/>
</dbReference>
<name>A0A1C3NZB4_9ACTN</name>
<dbReference type="InterPro" id="IPR054712">
    <property type="entry name" value="Cas3-like_dom"/>
</dbReference>
<evidence type="ECO:0000256" key="3">
    <source>
        <dbReference type="ARBA" id="ARBA00022806"/>
    </source>
</evidence>
<keyword evidence="2" id="KW-0378">Hydrolase</keyword>
<evidence type="ECO:0000259" key="7">
    <source>
        <dbReference type="Pfam" id="PF22590"/>
    </source>
</evidence>
<evidence type="ECO:0000313" key="8">
    <source>
        <dbReference type="EMBL" id="SBW22909.1"/>
    </source>
</evidence>
<evidence type="ECO:0000256" key="5">
    <source>
        <dbReference type="ARBA" id="ARBA00023118"/>
    </source>
</evidence>
<evidence type="ECO:0000259" key="6">
    <source>
        <dbReference type="Pfam" id="PF18395"/>
    </source>
</evidence>
<dbReference type="EMBL" id="FLUV01001387">
    <property type="protein sequence ID" value="SBW22909.1"/>
    <property type="molecule type" value="Genomic_DNA"/>
</dbReference>
<dbReference type="InterPro" id="IPR041372">
    <property type="entry name" value="Cas3_C"/>
</dbReference>
<evidence type="ECO:0000313" key="9">
    <source>
        <dbReference type="Proteomes" id="UP000199013"/>
    </source>
</evidence>
<protein>
    <submittedName>
        <fullName evidence="8">CRISPR-associated helicase Cas3</fullName>
    </submittedName>
</protein>
<feature type="domain" description="Cas3 C-terminal" evidence="6">
    <location>
        <begin position="202"/>
        <end position="307"/>
    </location>
</feature>
<dbReference type="Pfam" id="PF18395">
    <property type="entry name" value="Cas3_C"/>
    <property type="match status" value="1"/>
</dbReference>
<accession>A0A1C3NZB4</accession>
<dbReference type="GO" id="GO:0051607">
    <property type="term" value="P:defense response to virus"/>
    <property type="evidence" value="ECO:0007669"/>
    <property type="project" value="UniProtKB-KW"/>
</dbReference>
<proteinExistence type="predicted"/>